<accession>A0A0C9ZHI0</accession>
<evidence type="ECO:0000256" key="1">
    <source>
        <dbReference type="SAM" id="MobiDB-lite"/>
    </source>
</evidence>
<dbReference type="Proteomes" id="UP000054018">
    <property type="component" value="Unassembled WGS sequence"/>
</dbReference>
<evidence type="ECO:0000313" key="3">
    <source>
        <dbReference type="Proteomes" id="UP000054018"/>
    </source>
</evidence>
<reference evidence="2 3" key="1">
    <citation type="submission" date="2014-04" db="EMBL/GenBank/DDBJ databases">
        <authorList>
            <consortium name="DOE Joint Genome Institute"/>
            <person name="Kuo A."/>
            <person name="Kohler A."/>
            <person name="Costa M.D."/>
            <person name="Nagy L.G."/>
            <person name="Floudas D."/>
            <person name="Copeland A."/>
            <person name="Barry K.W."/>
            <person name="Cichocki N."/>
            <person name="Veneault-Fourrey C."/>
            <person name="LaButti K."/>
            <person name="Lindquist E.A."/>
            <person name="Lipzen A."/>
            <person name="Lundell T."/>
            <person name="Morin E."/>
            <person name="Murat C."/>
            <person name="Sun H."/>
            <person name="Tunlid A."/>
            <person name="Henrissat B."/>
            <person name="Grigoriev I.V."/>
            <person name="Hibbett D.S."/>
            <person name="Martin F."/>
            <person name="Nordberg H.P."/>
            <person name="Cantor M.N."/>
            <person name="Hua S.X."/>
        </authorList>
    </citation>
    <scope>NUCLEOTIDE SEQUENCE [LARGE SCALE GENOMIC DNA]</scope>
    <source>
        <strain evidence="2 3">441</strain>
    </source>
</reference>
<gene>
    <name evidence="2" type="ORF">PISMIDRAFT_11953</name>
</gene>
<dbReference type="HOGENOM" id="CLU_146187_0_0_1"/>
<proteinExistence type="predicted"/>
<protein>
    <submittedName>
        <fullName evidence="2">Uncharacterized protein</fullName>
    </submittedName>
</protein>
<dbReference type="AlphaFoldDB" id="A0A0C9ZHI0"/>
<feature type="region of interest" description="Disordered" evidence="1">
    <location>
        <begin position="1"/>
        <end position="20"/>
    </location>
</feature>
<feature type="compositionally biased region" description="Polar residues" evidence="1">
    <location>
        <begin position="1"/>
        <end position="17"/>
    </location>
</feature>
<evidence type="ECO:0000313" key="2">
    <source>
        <dbReference type="EMBL" id="KIK21927.1"/>
    </source>
</evidence>
<dbReference type="EMBL" id="KN833745">
    <property type="protein sequence ID" value="KIK21927.1"/>
    <property type="molecule type" value="Genomic_DNA"/>
</dbReference>
<sequence>MDSMATPDNNIQPQPSLSPIADPKCAHALLRELSASLGDTPGRQELLACLESSIHASSTTTHCMTPAPPLDPAHATATIPVDPLMASIGEAIAPASDVPMEDATPAPSDHSTTIDPPNFSNSAPLLLNLDSHPIIFSYMHSSHQQTCARL</sequence>
<organism evidence="2 3">
    <name type="scientific">Pisolithus microcarpus 441</name>
    <dbReference type="NCBI Taxonomy" id="765257"/>
    <lineage>
        <taxon>Eukaryota</taxon>
        <taxon>Fungi</taxon>
        <taxon>Dikarya</taxon>
        <taxon>Basidiomycota</taxon>
        <taxon>Agaricomycotina</taxon>
        <taxon>Agaricomycetes</taxon>
        <taxon>Agaricomycetidae</taxon>
        <taxon>Boletales</taxon>
        <taxon>Sclerodermatineae</taxon>
        <taxon>Pisolithaceae</taxon>
        <taxon>Pisolithus</taxon>
    </lineage>
</organism>
<reference evidence="3" key="2">
    <citation type="submission" date="2015-01" db="EMBL/GenBank/DDBJ databases">
        <title>Evolutionary Origins and Diversification of the Mycorrhizal Mutualists.</title>
        <authorList>
            <consortium name="DOE Joint Genome Institute"/>
            <consortium name="Mycorrhizal Genomics Consortium"/>
            <person name="Kohler A."/>
            <person name="Kuo A."/>
            <person name="Nagy L.G."/>
            <person name="Floudas D."/>
            <person name="Copeland A."/>
            <person name="Barry K.W."/>
            <person name="Cichocki N."/>
            <person name="Veneault-Fourrey C."/>
            <person name="LaButti K."/>
            <person name="Lindquist E.A."/>
            <person name="Lipzen A."/>
            <person name="Lundell T."/>
            <person name="Morin E."/>
            <person name="Murat C."/>
            <person name="Riley R."/>
            <person name="Ohm R."/>
            <person name="Sun H."/>
            <person name="Tunlid A."/>
            <person name="Henrissat B."/>
            <person name="Grigoriev I.V."/>
            <person name="Hibbett D.S."/>
            <person name="Martin F."/>
        </authorList>
    </citation>
    <scope>NUCLEOTIDE SEQUENCE [LARGE SCALE GENOMIC DNA]</scope>
    <source>
        <strain evidence="3">441</strain>
    </source>
</reference>
<keyword evidence="3" id="KW-1185">Reference proteome</keyword>
<name>A0A0C9ZHI0_9AGAM</name>